<dbReference type="InterPro" id="IPR000014">
    <property type="entry name" value="PAS"/>
</dbReference>
<accession>A0A1T5MKC2</accession>
<keyword evidence="5" id="KW-0808">Transferase</keyword>
<dbReference type="GO" id="GO:0016036">
    <property type="term" value="P:cellular response to phosphate starvation"/>
    <property type="evidence" value="ECO:0007669"/>
    <property type="project" value="TreeGrafter"/>
</dbReference>
<keyword evidence="8 9" id="KW-0472">Membrane</keyword>
<keyword evidence="7" id="KW-0902">Two-component regulatory system</keyword>
<dbReference type="SMART" id="SM00388">
    <property type="entry name" value="HisKA"/>
    <property type="match status" value="1"/>
</dbReference>
<dbReference type="PANTHER" id="PTHR45453:SF1">
    <property type="entry name" value="PHOSPHATE REGULON SENSOR PROTEIN PHOR"/>
    <property type="match status" value="1"/>
</dbReference>
<dbReference type="PANTHER" id="PTHR45453">
    <property type="entry name" value="PHOSPHATE REGULON SENSOR PROTEIN PHOR"/>
    <property type="match status" value="1"/>
</dbReference>
<dbReference type="CDD" id="cd00130">
    <property type="entry name" value="PAS"/>
    <property type="match status" value="1"/>
</dbReference>
<evidence type="ECO:0000256" key="6">
    <source>
        <dbReference type="ARBA" id="ARBA00022777"/>
    </source>
</evidence>
<evidence type="ECO:0000256" key="4">
    <source>
        <dbReference type="ARBA" id="ARBA00022553"/>
    </source>
</evidence>
<gene>
    <name evidence="14" type="ORF">SAMN02194393_04878</name>
</gene>
<dbReference type="Gene3D" id="1.10.287.130">
    <property type="match status" value="1"/>
</dbReference>
<evidence type="ECO:0000256" key="7">
    <source>
        <dbReference type="ARBA" id="ARBA00023012"/>
    </source>
</evidence>
<dbReference type="InterPro" id="IPR036097">
    <property type="entry name" value="HisK_dim/P_sf"/>
</dbReference>
<protein>
    <recommendedName>
        <fullName evidence="3">histidine kinase</fullName>
        <ecNumber evidence="3">2.7.13.3</ecNumber>
    </recommendedName>
</protein>
<feature type="transmembrane region" description="Helical" evidence="9">
    <location>
        <begin position="175"/>
        <end position="195"/>
    </location>
</feature>
<dbReference type="Pfam" id="PF00512">
    <property type="entry name" value="HisKA"/>
    <property type="match status" value="1"/>
</dbReference>
<evidence type="ECO:0000259" key="11">
    <source>
        <dbReference type="PROSITE" id="PS50112"/>
    </source>
</evidence>
<evidence type="ECO:0000313" key="15">
    <source>
        <dbReference type="Proteomes" id="UP000190285"/>
    </source>
</evidence>
<dbReference type="SUPFAM" id="SSF47384">
    <property type="entry name" value="Homodimeric domain of signal transducing histidine kinase"/>
    <property type="match status" value="1"/>
</dbReference>
<dbReference type="InterPro" id="IPR036890">
    <property type="entry name" value="HATPase_C_sf"/>
</dbReference>
<evidence type="ECO:0000259" key="13">
    <source>
        <dbReference type="PROSITE" id="PS50885"/>
    </source>
</evidence>
<sequence length="597" mass="68298">MFKSIRWKFIIVYFALVFIAMSIIGVFIIKSFESYHLDVARKRLDDMAKNIKPGIEKLLVKVNLEDDKEALQSTIKTWPNTPFEESFVISTDWKIIASSNDVFENISAVSELDEDLILDVLTGKKDVAEKDYTQGEKWTKNIAFPIEKNEKIVGVLYLRADLKDIYDTLNKAMKIMTQAVILALGITIILGYLIAKSITEPINDVTEKAALMAKGNFNQRVDVKSDDEIGKLAEMFNFLTTKLENTLAEISSEKSKMETILNYMADGLIAVNKEGDIIHANPKAMEMLGVSEDIILKSNYDELFKDLDEKLTLEFIMEYNDTLIGRENININESIYNVEYAPFKDENNEIRGLVLVMKDVTKQQKLENMRREFVANVSHELKTPLTSIKSYTETLLDGMLEDRAISEQFLKVINNESDRMTRLVRDLLQLSNFDNNKIKLNMTRNDLVKLIKQTVMKLDITANNKKQRLKFSPNCEELFAYFDFDRIEQVLLNIVTNAIKYTEDSGEISIDIQTQENEALITVKDTGMGIPEEDLLRIFERFYRVDKARSRELGGTGLGLSIAKEIIDAHNGSIEIFSKVNEGTEVKIRIPIEERTV</sequence>
<evidence type="ECO:0000256" key="5">
    <source>
        <dbReference type="ARBA" id="ARBA00022679"/>
    </source>
</evidence>
<evidence type="ECO:0000256" key="8">
    <source>
        <dbReference type="ARBA" id="ARBA00023136"/>
    </source>
</evidence>
<dbReference type="Proteomes" id="UP000190285">
    <property type="component" value="Unassembled WGS sequence"/>
</dbReference>
<keyword evidence="15" id="KW-1185">Reference proteome</keyword>
<dbReference type="PROSITE" id="PS50113">
    <property type="entry name" value="PAC"/>
    <property type="match status" value="1"/>
</dbReference>
<comment type="subcellular location">
    <subcellularLocation>
        <location evidence="2">Membrane</location>
    </subcellularLocation>
</comment>
<dbReference type="SUPFAM" id="SSF158472">
    <property type="entry name" value="HAMP domain-like"/>
    <property type="match status" value="1"/>
</dbReference>
<reference evidence="14 15" key="1">
    <citation type="submission" date="2017-02" db="EMBL/GenBank/DDBJ databases">
        <authorList>
            <person name="Peterson S.W."/>
        </authorList>
    </citation>
    <scope>NUCLEOTIDE SEQUENCE [LARGE SCALE GENOMIC DNA]</scope>
    <source>
        <strain evidence="14 15">M1</strain>
    </source>
</reference>
<dbReference type="InterPro" id="IPR003594">
    <property type="entry name" value="HATPase_dom"/>
</dbReference>
<dbReference type="InterPro" id="IPR050351">
    <property type="entry name" value="BphY/WalK/GraS-like"/>
</dbReference>
<dbReference type="GO" id="GO:0004721">
    <property type="term" value="F:phosphoprotein phosphatase activity"/>
    <property type="evidence" value="ECO:0007669"/>
    <property type="project" value="TreeGrafter"/>
</dbReference>
<feature type="domain" description="PAS" evidence="11">
    <location>
        <begin position="253"/>
        <end position="296"/>
    </location>
</feature>
<dbReference type="Pfam" id="PF02518">
    <property type="entry name" value="HATPase_c"/>
    <property type="match status" value="1"/>
</dbReference>
<dbReference type="Gene3D" id="1.10.8.500">
    <property type="entry name" value="HAMP domain in histidine kinase"/>
    <property type="match status" value="1"/>
</dbReference>
<dbReference type="PROSITE" id="PS50112">
    <property type="entry name" value="PAS"/>
    <property type="match status" value="1"/>
</dbReference>
<dbReference type="PROSITE" id="PS50109">
    <property type="entry name" value="HIS_KIN"/>
    <property type="match status" value="1"/>
</dbReference>
<dbReference type="Gene3D" id="3.30.565.10">
    <property type="entry name" value="Histidine kinase-like ATPase, C-terminal domain"/>
    <property type="match status" value="1"/>
</dbReference>
<dbReference type="SUPFAM" id="SSF55785">
    <property type="entry name" value="PYP-like sensor domain (PAS domain)"/>
    <property type="match status" value="1"/>
</dbReference>
<dbReference type="InterPro" id="IPR035965">
    <property type="entry name" value="PAS-like_dom_sf"/>
</dbReference>
<feature type="domain" description="HAMP" evidence="13">
    <location>
        <begin position="196"/>
        <end position="248"/>
    </location>
</feature>
<evidence type="ECO:0000259" key="10">
    <source>
        <dbReference type="PROSITE" id="PS50109"/>
    </source>
</evidence>
<keyword evidence="9" id="KW-0812">Transmembrane</keyword>
<dbReference type="InterPro" id="IPR000700">
    <property type="entry name" value="PAS-assoc_C"/>
</dbReference>
<evidence type="ECO:0000313" key="14">
    <source>
        <dbReference type="EMBL" id="SKC88424.1"/>
    </source>
</evidence>
<organism evidence="14 15">
    <name type="scientific">Maledivibacter halophilus</name>
    <dbReference type="NCBI Taxonomy" id="36842"/>
    <lineage>
        <taxon>Bacteria</taxon>
        <taxon>Bacillati</taxon>
        <taxon>Bacillota</taxon>
        <taxon>Clostridia</taxon>
        <taxon>Peptostreptococcales</taxon>
        <taxon>Caminicellaceae</taxon>
        <taxon>Maledivibacter</taxon>
    </lineage>
</organism>
<evidence type="ECO:0000256" key="9">
    <source>
        <dbReference type="SAM" id="Phobius"/>
    </source>
</evidence>
<dbReference type="SMART" id="SM00304">
    <property type="entry name" value="HAMP"/>
    <property type="match status" value="1"/>
</dbReference>
<keyword evidence="9" id="KW-1133">Transmembrane helix</keyword>
<dbReference type="PRINTS" id="PR00344">
    <property type="entry name" value="BCTRLSENSOR"/>
</dbReference>
<comment type="catalytic activity">
    <reaction evidence="1">
        <text>ATP + protein L-histidine = ADP + protein N-phospho-L-histidine.</text>
        <dbReference type="EC" id="2.7.13.3"/>
    </reaction>
</comment>
<dbReference type="EC" id="2.7.13.3" evidence="3"/>
<dbReference type="PROSITE" id="PS50885">
    <property type="entry name" value="HAMP"/>
    <property type="match status" value="1"/>
</dbReference>
<dbReference type="SUPFAM" id="SSF55874">
    <property type="entry name" value="ATPase domain of HSP90 chaperone/DNA topoisomerase II/histidine kinase"/>
    <property type="match status" value="1"/>
</dbReference>
<feature type="domain" description="PAC" evidence="12">
    <location>
        <begin position="317"/>
        <end position="372"/>
    </location>
</feature>
<dbReference type="CDD" id="cd00075">
    <property type="entry name" value="HATPase"/>
    <property type="match status" value="1"/>
</dbReference>
<feature type="transmembrane region" description="Helical" evidence="9">
    <location>
        <begin position="6"/>
        <end position="29"/>
    </location>
</feature>
<evidence type="ECO:0000256" key="3">
    <source>
        <dbReference type="ARBA" id="ARBA00012438"/>
    </source>
</evidence>
<dbReference type="STRING" id="36842.SAMN02194393_04878"/>
<dbReference type="RefSeq" id="WP_079495432.1">
    <property type="nucleotide sequence ID" value="NZ_FUZT01000017.1"/>
</dbReference>
<dbReference type="InterPro" id="IPR003661">
    <property type="entry name" value="HisK_dim/P_dom"/>
</dbReference>
<dbReference type="FunFam" id="3.30.565.10:FF:000006">
    <property type="entry name" value="Sensor histidine kinase WalK"/>
    <property type="match status" value="1"/>
</dbReference>
<dbReference type="InterPro" id="IPR004358">
    <property type="entry name" value="Sig_transdc_His_kin-like_C"/>
</dbReference>
<dbReference type="InterPro" id="IPR005467">
    <property type="entry name" value="His_kinase_dom"/>
</dbReference>
<feature type="domain" description="Histidine kinase" evidence="10">
    <location>
        <begin position="376"/>
        <end position="594"/>
    </location>
</feature>
<evidence type="ECO:0000259" key="12">
    <source>
        <dbReference type="PROSITE" id="PS50113"/>
    </source>
</evidence>
<dbReference type="Pfam" id="PF00672">
    <property type="entry name" value="HAMP"/>
    <property type="match status" value="1"/>
</dbReference>
<name>A0A1T5MKC2_9FIRM</name>
<dbReference type="OrthoDB" id="9813151at2"/>
<keyword evidence="4" id="KW-0597">Phosphoprotein</keyword>
<dbReference type="Gene3D" id="3.30.450.20">
    <property type="entry name" value="PAS domain"/>
    <property type="match status" value="2"/>
</dbReference>
<proteinExistence type="predicted"/>
<evidence type="ECO:0000256" key="1">
    <source>
        <dbReference type="ARBA" id="ARBA00000085"/>
    </source>
</evidence>
<dbReference type="GO" id="GO:0005886">
    <property type="term" value="C:plasma membrane"/>
    <property type="evidence" value="ECO:0007669"/>
    <property type="project" value="TreeGrafter"/>
</dbReference>
<dbReference type="InterPro" id="IPR003660">
    <property type="entry name" value="HAMP_dom"/>
</dbReference>
<dbReference type="AlphaFoldDB" id="A0A1T5MKC2"/>
<dbReference type="CDD" id="cd00082">
    <property type="entry name" value="HisKA"/>
    <property type="match status" value="1"/>
</dbReference>
<dbReference type="CDD" id="cd06225">
    <property type="entry name" value="HAMP"/>
    <property type="match status" value="1"/>
</dbReference>
<dbReference type="GO" id="GO:0000155">
    <property type="term" value="F:phosphorelay sensor kinase activity"/>
    <property type="evidence" value="ECO:0007669"/>
    <property type="project" value="InterPro"/>
</dbReference>
<keyword evidence="6 14" id="KW-0418">Kinase</keyword>
<dbReference type="Pfam" id="PF13426">
    <property type="entry name" value="PAS_9"/>
    <property type="match status" value="1"/>
</dbReference>
<dbReference type="EMBL" id="FUZT01000017">
    <property type="protein sequence ID" value="SKC88424.1"/>
    <property type="molecule type" value="Genomic_DNA"/>
</dbReference>
<evidence type="ECO:0000256" key="2">
    <source>
        <dbReference type="ARBA" id="ARBA00004370"/>
    </source>
</evidence>
<dbReference type="SMART" id="SM00387">
    <property type="entry name" value="HATPase_c"/>
    <property type="match status" value="1"/>
</dbReference>
<dbReference type="FunFam" id="1.10.287.130:FF:000001">
    <property type="entry name" value="Two-component sensor histidine kinase"/>
    <property type="match status" value="1"/>
</dbReference>
<dbReference type="SMART" id="SM00091">
    <property type="entry name" value="PAS"/>
    <property type="match status" value="1"/>
</dbReference>
<dbReference type="NCBIfam" id="TIGR00229">
    <property type="entry name" value="sensory_box"/>
    <property type="match status" value="1"/>
</dbReference>